<dbReference type="eggNOG" id="ENOG502S426">
    <property type="taxonomic scope" value="Eukaryota"/>
</dbReference>
<evidence type="ECO:0000313" key="2">
    <source>
        <dbReference type="Proteomes" id="UP000007875"/>
    </source>
</evidence>
<reference evidence="1" key="2">
    <citation type="submission" date="2025-08" db="UniProtKB">
        <authorList>
            <consortium name="Ensembl"/>
        </authorList>
    </citation>
    <scope>IDENTIFICATION</scope>
</reference>
<organism evidence="1 2">
    <name type="scientific">Ciona savignyi</name>
    <name type="common">Pacific transparent sea squirt</name>
    <dbReference type="NCBI Taxonomy" id="51511"/>
    <lineage>
        <taxon>Eukaryota</taxon>
        <taxon>Metazoa</taxon>
        <taxon>Chordata</taxon>
        <taxon>Tunicata</taxon>
        <taxon>Ascidiacea</taxon>
        <taxon>Phlebobranchia</taxon>
        <taxon>Cionidae</taxon>
        <taxon>Ciona</taxon>
    </lineage>
</organism>
<dbReference type="PANTHER" id="PTHR35247">
    <property type="entry name" value="TESTIS-EXPRESSED PROTEIN 43"/>
    <property type="match status" value="1"/>
</dbReference>
<dbReference type="GeneTree" id="ENSGT00940000171252"/>
<dbReference type="Proteomes" id="UP000007875">
    <property type="component" value="Unassembled WGS sequence"/>
</dbReference>
<dbReference type="OMA" id="PKITNNC"/>
<keyword evidence="2" id="KW-1185">Reference proteome</keyword>
<dbReference type="InterPro" id="IPR027965">
    <property type="entry name" value="SPMIP10"/>
</dbReference>
<dbReference type="InParanoid" id="H2YAH7"/>
<dbReference type="AlphaFoldDB" id="H2YAH7"/>
<dbReference type="HOGENOM" id="CLU_131594_1_0_1"/>
<dbReference type="Ensembl" id="ENSCSAVT00000002363.1">
    <property type="protein sequence ID" value="ENSCSAVP00000002325.1"/>
    <property type="gene ID" value="ENSCSAVG00000001361.1"/>
</dbReference>
<dbReference type="STRING" id="51511.ENSCSAVP00000002325"/>
<evidence type="ECO:0000313" key="1">
    <source>
        <dbReference type="Ensembl" id="ENSCSAVP00000002325.1"/>
    </source>
</evidence>
<name>H2YAH7_CIOSA</name>
<dbReference type="PANTHER" id="PTHR35247:SF1">
    <property type="entry name" value="TESTIS-EXPRESSED PROTEIN 43"/>
    <property type="match status" value="1"/>
</dbReference>
<sequence>MATHIERGAQTKIGQSKFTVQHVPSFSKLHPVIPKRYVPGWKTDMENRTRLIQNAKLAGIYPGPHDESLFLEKRERITHGEKRDFVVSKTVSPDRKTLLSPPFPSHMSRYQSELMYRRNPWEE</sequence>
<dbReference type="Pfam" id="PF14983">
    <property type="entry name" value="SPMIP10-like"/>
    <property type="match status" value="1"/>
</dbReference>
<reference evidence="2" key="1">
    <citation type="submission" date="2003-08" db="EMBL/GenBank/DDBJ databases">
        <authorList>
            <person name="Birren B."/>
            <person name="Nusbaum C."/>
            <person name="Abebe A."/>
            <person name="Abouelleil A."/>
            <person name="Adekoya E."/>
            <person name="Ait-zahra M."/>
            <person name="Allen N."/>
            <person name="Allen T."/>
            <person name="An P."/>
            <person name="Anderson M."/>
            <person name="Anderson S."/>
            <person name="Arachchi H."/>
            <person name="Armbruster J."/>
            <person name="Bachantsang P."/>
            <person name="Baldwin J."/>
            <person name="Barry A."/>
            <person name="Bayul T."/>
            <person name="Blitshsteyn B."/>
            <person name="Bloom T."/>
            <person name="Blye J."/>
            <person name="Boguslavskiy L."/>
            <person name="Borowsky M."/>
            <person name="Boukhgalter B."/>
            <person name="Brunache A."/>
            <person name="Butler J."/>
            <person name="Calixte N."/>
            <person name="Calvo S."/>
            <person name="Camarata J."/>
            <person name="Campo K."/>
            <person name="Chang J."/>
            <person name="Cheshatsang Y."/>
            <person name="Citroen M."/>
            <person name="Collymore A."/>
            <person name="Considine T."/>
            <person name="Cook A."/>
            <person name="Cooke P."/>
            <person name="Corum B."/>
            <person name="Cuomo C."/>
            <person name="David R."/>
            <person name="Dawoe T."/>
            <person name="Degray S."/>
            <person name="Dodge S."/>
            <person name="Dooley K."/>
            <person name="Dorje P."/>
            <person name="Dorjee K."/>
            <person name="Dorris L."/>
            <person name="Duffey N."/>
            <person name="Dupes A."/>
            <person name="Elkins T."/>
            <person name="Engels R."/>
            <person name="Erickson J."/>
            <person name="Farina A."/>
            <person name="Faro S."/>
            <person name="Ferreira P."/>
            <person name="Fischer H."/>
            <person name="Fitzgerald M."/>
            <person name="Foley K."/>
            <person name="Gage D."/>
            <person name="Galagan J."/>
            <person name="Gearin G."/>
            <person name="Gnerre S."/>
            <person name="Gnirke A."/>
            <person name="Goyette A."/>
            <person name="Graham J."/>
            <person name="Grandbois E."/>
            <person name="Gyaltsen K."/>
            <person name="Hafez N."/>
            <person name="Hagopian D."/>
            <person name="Hagos B."/>
            <person name="Hall J."/>
            <person name="Hatcher B."/>
            <person name="Heller A."/>
            <person name="Higgins H."/>
            <person name="Honan T."/>
            <person name="Horn A."/>
            <person name="Houde N."/>
            <person name="Hughes L."/>
            <person name="Hulme W."/>
            <person name="Husby E."/>
            <person name="Iliev I."/>
            <person name="Jaffe D."/>
            <person name="Jones C."/>
            <person name="Kamal M."/>
            <person name="Kamat A."/>
            <person name="Kamvysselis M."/>
            <person name="Karlsson E."/>
            <person name="Kells C."/>
            <person name="Kieu A."/>
            <person name="Kisner P."/>
            <person name="Kodira C."/>
            <person name="Kulbokas E."/>
            <person name="Labutti K."/>
            <person name="Lama D."/>
            <person name="Landers T."/>
            <person name="Leger J."/>
            <person name="Levine S."/>
            <person name="Lewis D."/>
            <person name="Lewis T."/>
            <person name="Lindblad-toh K."/>
            <person name="Liu X."/>
            <person name="Lokyitsang T."/>
            <person name="Lokyitsang Y."/>
            <person name="Lucien O."/>
            <person name="Lui A."/>
            <person name="Ma L.J."/>
            <person name="Mabbitt R."/>
            <person name="Macdonald J."/>
            <person name="Maclean C."/>
            <person name="Major J."/>
            <person name="Manning J."/>
            <person name="Marabella R."/>
            <person name="Maru K."/>
            <person name="Matthews C."/>
            <person name="Mauceli E."/>
            <person name="Mccarthy M."/>
            <person name="Mcdonough S."/>
            <person name="Mcghee T."/>
            <person name="Meldrim J."/>
            <person name="Meneus L."/>
            <person name="Mesirov J."/>
            <person name="Mihalev A."/>
            <person name="Mihova T."/>
            <person name="Mikkelsen T."/>
            <person name="Mlenga V."/>
            <person name="Moru K."/>
            <person name="Mozes J."/>
            <person name="Mulrain L."/>
            <person name="Munson G."/>
            <person name="Naylor J."/>
            <person name="Newes C."/>
            <person name="Nguyen C."/>
            <person name="Nguyen N."/>
            <person name="Nguyen T."/>
            <person name="Nicol R."/>
            <person name="Nielsen C."/>
            <person name="Nizzari M."/>
            <person name="Norbu C."/>
            <person name="Norbu N."/>
            <person name="O'donnell P."/>
            <person name="Okoawo O."/>
            <person name="O'leary S."/>
            <person name="Omotosho B."/>
            <person name="O'neill K."/>
            <person name="Osman S."/>
            <person name="Parker S."/>
            <person name="Perrin D."/>
            <person name="Phunkhang P."/>
            <person name="Piqani B."/>
            <person name="Purcell S."/>
            <person name="Rachupka T."/>
            <person name="Ramasamy U."/>
            <person name="Rameau R."/>
            <person name="Ray V."/>
            <person name="Raymond C."/>
            <person name="Retta R."/>
            <person name="Richardson S."/>
            <person name="Rise C."/>
            <person name="Rodriguez J."/>
            <person name="Rogers J."/>
            <person name="Rogov P."/>
            <person name="Rutman M."/>
            <person name="Schupbach R."/>
            <person name="Seaman C."/>
            <person name="Settipalli S."/>
            <person name="Sharpe T."/>
            <person name="Sheridan J."/>
            <person name="Sherpa N."/>
            <person name="Shi J."/>
            <person name="Smirnov S."/>
            <person name="Smith C."/>
            <person name="Sougnez C."/>
            <person name="Spencer B."/>
            <person name="Stalker J."/>
            <person name="Stange-thomann N."/>
            <person name="Stavropoulos S."/>
            <person name="Stetson K."/>
            <person name="Stone C."/>
            <person name="Stone S."/>
            <person name="Stubbs M."/>
            <person name="Talamas J."/>
            <person name="Tchuinga P."/>
            <person name="Tenzing P."/>
            <person name="Tesfaye S."/>
            <person name="Theodore J."/>
            <person name="Thoulutsang Y."/>
            <person name="Topham K."/>
            <person name="Towey S."/>
            <person name="Tsamla T."/>
            <person name="Tsomo N."/>
            <person name="Vallee D."/>
            <person name="Vassiliev H."/>
            <person name="Venkataraman V."/>
            <person name="Vinson J."/>
            <person name="Vo A."/>
            <person name="Wade C."/>
            <person name="Wang S."/>
            <person name="Wangchuk T."/>
            <person name="Wangdi T."/>
            <person name="Whittaker C."/>
            <person name="Wilkinson J."/>
            <person name="Wu Y."/>
            <person name="Wyman D."/>
            <person name="Yadav S."/>
            <person name="Yang S."/>
            <person name="Yang X."/>
            <person name="Yeager S."/>
            <person name="Yee E."/>
            <person name="Young G."/>
            <person name="Zainoun J."/>
            <person name="Zembeck L."/>
            <person name="Zimmer A."/>
            <person name="Zody M."/>
            <person name="Lander E."/>
        </authorList>
    </citation>
    <scope>NUCLEOTIDE SEQUENCE [LARGE SCALE GENOMIC DNA]</scope>
</reference>
<protein>
    <submittedName>
        <fullName evidence="1">Uncharacterized protein</fullName>
    </submittedName>
</protein>
<reference evidence="1" key="3">
    <citation type="submission" date="2025-09" db="UniProtKB">
        <authorList>
            <consortium name="Ensembl"/>
        </authorList>
    </citation>
    <scope>IDENTIFICATION</scope>
</reference>
<proteinExistence type="predicted"/>
<accession>H2YAH7</accession>